<dbReference type="EC" id="2.1.2.2" evidence="4"/>
<feature type="binding site" evidence="4">
    <location>
        <begin position="12"/>
        <end position="14"/>
    </location>
    <ligand>
        <name>N(1)-(5-phospho-beta-D-ribosyl)glycinamide</name>
        <dbReference type="ChEBI" id="CHEBI:143788"/>
    </ligand>
</feature>
<reference evidence="6 7" key="1">
    <citation type="submission" date="2011-08" db="EMBL/GenBank/DDBJ databases">
        <title>The genome of the obligate endobacterium of an arbuscular mycorrhizal fungus reveals an interphylum network of nutritional interactions.</title>
        <authorList>
            <person name="Ghignone S."/>
            <person name="Salvioli A."/>
            <person name="Anca I."/>
            <person name="Lumini E."/>
            <person name="Ortu G."/>
            <person name="Petiti L."/>
            <person name="Cruveiller S."/>
            <person name="Bianciotto V."/>
            <person name="Piffanelli P."/>
            <person name="Lanfranco L."/>
            <person name="Bonfante P."/>
        </authorList>
    </citation>
    <scope>NUCLEOTIDE SEQUENCE [LARGE SCALE GENOMIC DNA]</scope>
    <source>
        <strain evidence="6 7">BEG34</strain>
    </source>
</reference>
<comment type="function">
    <text evidence="4">Catalyzes the transfer of a formyl group from 10-formyltetrahydrofolate to 5-phospho-ribosyl-glycinamide (GAR), producing 5-phospho-ribosyl-N-formylglycinamide (FGAR) and tetrahydrofolate.</text>
</comment>
<comment type="caution">
    <text evidence="6">The sequence shown here is derived from an EMBL/GenBank/DDBJ whole genome shotgun (WGS) entry which is preliminary data.</text>
</comment>
<keyword evidence="2 4" id="KW-0808">Transferase</keyword>
<comment type="pathway">
    <text evidence="1 4">Purine metabolism; IMP biosynthesis via de novo pathway; N(2)-formyl-N(1)-(5-phospho-D-ribosyl)glycinamide from N(1)-(5-phospho-D-ribosyl)glycinamide (10-formyl THF route): step 1/1.</text>
</comment>
<name>G2J9H8_9BURK</name>
<evidence type="ECO:0000256" key="3">
    <source>
        <dbReference type="ARBA" id="ARBA00022755"/>
    </source>
</evidence>
<evidence type="ECO:0000256" key="2">
    <source>
        <dbReference type="ARBA" id="ARBA00022679"/>
    </source>
</evidence>
<sequence>MRNLVILISGRGSNMQALVRARAQEQWPARIQAVISDRADAPGLAFAAAQRIRTVVVEARAHTRASFEAALMEAIDALAADFIVLAGFMRILTPAFVARYAQRILNIHPSLLPSFPGLNTHQRALEAGVQLHGATVHFVTPRLDDGPIIAQAAVPVMATDDAGTLAARVLEAEHQLYPRALRWCVEGRLSVQNARALLTPPEPQWLIFDGNAPLV</sequence>
<evidence type="ECO:0000313" key="7">
    <source>
        <dbReference type="Proteomes" id="UP000054051"/>
    </source>
</evidence>
<feature type="active site" description="Proton donor" evidence="4">
    <location>
        <position position="108"/>
    </location>
</feature>
<evidence type="ECO:0000256" key="1">
    <source>
        <dbReference type="ARBA" id="ARBA00005054"/>
    </source>
</evidence>
<dbReference type="PANTHER" id="PTHR43369:SF2">
    <property type="entry name" value="PHOSPHORIBOSYLGLYCINAMIDE FORMYLTRANSFERASE"/>
    <property type="match status" value="1"/>
</dbReference>
<dbReference type="Proteomes" id="UP000054051">
    <property type="component" value="Unassembled WGS sequence"/>
</dbReference>
<gene>
    <name evidence="4 6" type="primary">purN</name>
    <name evidence="6" type="ORF">CAGGBEG34_230068</name>
</gene>
<dbReference type="SUPFAM" id="SSF53328">
    <property type="entry name" value="Formyltransferase"/>
    <property type="match status" value="1"/>
</dbReference>
<dbReference type="InterPro" id="IPR004607">
    <property type="entry name" value="GART"/>
</dbReference>
<organism evidence="6 7">
    <name type="scientific">Candidatus Glomeribacter gigasporarum BEG34</name>
    <dbReference type="NCBI Taxonomy" id="1070319"/>
    <lineage>
        <taxon>Bacteria</taxon>
        <taxon>Pseudomonadati</taxon>
        <taxon>Pseudomonadota</taxon>
        <taxon>Betaproteobacteria</taxon>
        <taxon>Burkholderiales</taxon>
        <taxon>Burkholderiaceae</taxon>
        <taxon>Candidatus Glomeribacter</taxon>
    </lineage>
</organism>
<dbReference type="PANTHER" id="PTHR43369">
    <property type="entry name" value="PHOSPHORIBOSYLGLYCINAMIDE FORMYLTRANSFERASE"/>
    <property type="match status" value="1"/>
</dbReference>
<comment type="catalytic activity">
    <reaction evidence="4">
        <text>N(1)-(5-phospho-beta-D-ribosyl)glycinamide + (6R)-10-formyltetrahydrofolate = N(2)-formyl-N(1)-(5-phospho-beta-D-ribosyl)glycinamide + (6S)-5,6,7,8-tetrahydrofolate + H(+)</text>
        <dbReference type="Rhea" id="RHEA:15053"/>
        <dbReference type="ChEBI" id="CHEBI:15378"/>
        <dbReference type="ChEBI" id="CHEBI:57453"/>
        <dbReference type="ChEBI" id="CHEBI:143788"/>
        <dbReference type="ChEBI" id="CHEBI:147286"/>
        <dbReference type="ChEBI" id="CHEBI:195366"/>
        <dbReference type="EC" id="2.1.2.2"/>
    </reaction>
</comment>
<protein>
    <recommendedName>
        <fullName evidence="4">Phosphoribosylglycinamide formyltransferase</fullName>
        <ecNumber evidence="4">2.1.2.2</ecNumber>
    </recommendedName>
    <alternativeName>
        <fullName evidence="4">5'-phosphoribosylglycinamide transformylase</fullName>
    </alternativeName>
    <alternativeName>
        <fullName evidence="4">GAR transformylase</fullName>
        <shortName evidence="4">GART</shortName>
    </alternativeName>
</protein>
<dbReference type="UniPathway" id="UPA00074">
    <property type="reaction ID" value="UER00126"/>
</dbReference>
<dbReference type="RefSeq" id="WP_006682616.1">
    <property type="nucleotide sequence ID" value="NZ_CAFB01000040.1"/>
</dbReference>
<dbReference type="OrthoDB" id="9806170at2"/>
<keyword evidence="3 4" id="KW-0658">Purine biosynthesis</keyword>
<dbReference type="CDD" id="cd08645">
    <property type="entry name" value="FMT_core_GART"/>
    <property type="match status" value="1"/>
</dbReference>
<dbReference type="GO" id="GO:0004644">
    <property type="term" value="F:phosphoribosylglycinamide formyltransferase activity"/>
    <property type="evidence" value="ECO:0007669"/>
    <property type="project" value="UniProtKB-UniRule"/>
</dbReference>
<comment type="similarity">
    <text evidence="4">Belongs to the GART family.</text>
</comment>
<evidence type="ECO:0000313" key="6">
    <source>
        <dbReference type="EMBL" id="CCD29425.1"/>
    </source>
</evidence>
<dbReference type="Pfam" id="PF00551">
    <property type="entry name" value="Formyl_trans_N"/>
    <property type="match status" value="1"/>
</dbReference>
<dbReference type="InterPro" id="IPR036477">
    <property type="entry name" value="Formyl_transf_N_sf"/>
</dbReference>
<dbReference type="HAMAP" id="MF_01930">
    <property type="entry name" value="PurN"/>
    <property type="match status" value="1"/>
</dbReference>
<evidence type="ECO:0000259" key="5">
    <source>
        <dbReference type="Pfam" id="PF00551"/>
    </source>
</evidence>
<feature type="binding site" evidence="4">
    <location>
        <position position="64"/>
    </location>
    <ligand>
        <name>(6R)-10-formyltetrahydrofolate</name>
        <dbReference type="ChEBI" id="CHEBI:195366"/>
    </ligand>
</feature>
<feature type="domain" description="Formyl transferase N-terminal" evidence="5">
    <location>
        <begin position="3"/>
        <end position="181"/>
    </location>
</feature>
<dbReference type="AlphaFoldDB" id="G2J9H8"/>
<dbReference type="GO" id="GO:0006189">
    <property type="term" value="P:'de novo' IMP biosynthetic process"/>
    <property type="evidence" value="ECO:0007669"/>
    <property type="project" value="UniProtKB-UniRule"/>
</dbReference>
<dbReference type="STRING" id="1070319.CAGGBEG34_230068"/>
<dbReference type="InterPro" id="IPR002376">
    <property type="entry name" value="Formyl_transf_N"/>
</dbReference>
<dbReference type="GO" id="GO:0005829">
    <property type="term" value="C:cytosol"/>
    <property type="evidence" value="ECO:0007669"/>
    <property type="project" value="TreeGrafter"/>
</dbReference>
<feature type="site" description="Raises pKa of active site His" evidence="4">
    <location>
        <position position="144"/>
    </location>
</feature>
<evidence type="ECO:0000256" key="4">
    <source>
        <dbReference type="HAMAP-Rule" id="MF_01930"/>
    </source>
</evidence>
<accession>G2J9H8</accession>
<dbReference type="NCBIfam" id="TIGR00639">
    <property type="entry name" value="PurN"/>
    <property type="match status" value="1"/>
</dbReference>
<feature type="binding site" evidence="4">
    <location>
        <begin position="89"/>
        <end position="92"/>
    </location>
    <ligand>
        <name>(6R)-10-formyltetrahydrofolate</name>
        <dbReference type="ChEBI" id="CHEBI:195366"/>
    </ligand>
</feature>
<feature type="binding site" evidence="4">
    <location>
        <position position="106"/>
    </location>
    <ligand>
        <name>(6R)-10-formyltetrahydrofolate</name>
        <dbReference type="ChEBI" id="CHEBI:195366"/>
    </ligand>
</feature>
<proteinExistence type="inferred from homology"/>
<keyword evidence="7" id="KW-1185">Reference proteome</keyword>
<dbReference type="Gene3D" id="3.40.50.170">
    <property type="entry name" value="Formyl transferase, N-terminal domain"/>
    <property type="match status" value="1"/>
</dbReference>
<dbReference type="EMBL" id="CAFB01000040">
    <property type="protein sequence ID" value="CCD29425.1"/>
    <property type="molecule type" value="Genomic_DNA"/>
</dbReference>
<dbReference type="eggNOG" id="COG0299">
    <property type="taxonomic scope" value="Bacteria"/>
</dbReference>